<sequence>MNKKNGPPEFDNLAPFRQRLAALIKEGVFSDVVSSFREANRSSMQTLSDARQLLAALKAHLIRL</sequence>
<dbReference type="RefSeq" id="WP_256117395.1">
    <property type="nucleotide sequence ID" value="NZ_WHSB02000004.1"/>
</dbReference>
<dbReference type="Proteomes" id="UP000996601">
    <property type="component" value="Unassembled WGS sequence"/>
</dbReference>
<name>A0ABT1R6Y9_9HYPH</name>
<evidence type="ECO:0000313" key="1">
    <source>
        <dbReference type="EMBL" id="MCQ4630954.1"/>
    </source>
</evidence>
<evidence type="ECO:0000313" key="2">
    <source>
        <dbReference type="Proteomes" id="UP000996601"/>
    </source>
</evidence>
<accession>A0ABT1R6Y9</accession>
<organism evidence="1 2">
    <name type="scientific">Shinella lacus</name>
    <dbReference type="NCBI Taxonomy" id="2654216"/>
    <lineage>
        <taxon>Bacteria</taxon>
        <taxon>Pseudomonadati</taxon>
        <taxon>Pseudomonadota</taxon>
        <taxon>Alphaproteobacteria</taxon>
        <taxon>Hyphomicrobiales</taxon>
        <taxon>Rhizobiaceae</taxon>
        <taxon>Shinella</taxon>
    </lineage>
</organism>
<keyword evidence="2" id="KW-1185">Reference proteome</keyword>
<protein>
    <submittedName>
        <fullName evidence="1">Uncharacterized protein</fullName>
    </submittedName>
</protein>
<proteinExistence type="predicted"/>
<dbReference type="EMBL" id="WHSB02000004">
    <property type="protein sequence ID" value="MCQ4630954.1"/>
    <property type="molecule type" value="Genomic_DNA"/>
</dbReference>
<gene>
    <name evidence="1" type="ORF">GB927_012950</name>
</gene>
<reference evidence="1" key="1">
    <citation type="submission" date="2021-07" db="EMBL/GenBank/DDBJ databases">
        <title>Shinella sp. nov., a novel member of the genus Shinella from water.</title>
        <authorList>
            <person name="Deng Y."/>
        </authorList>
    </citation>
    <scope>NUCLEOTIDE SEQUENCE</scope>
    <source>
        <strain evidence="1">CPCC 100929</strain>
    </source>
</reference>
<comment type="caution">
    <text evidence="1">The sequence shown here is derived from an EMBL/GenBank/DDBJ whole genome shotgun (WGS) entry which is preliminary data.</text>
</comment>